<dbReference type="SUPFAM" id="SSF47384">
    <property type="entry name" value="Homodimeric domain of signal transducing histidine kinase"/>
    <property type="match status" value="1"/>
</dbReference>
<feature type="domain" description="HAMP" evidence="12">
    <location>
        <begin position="153"/>
        <end position="202"/>
    </location>
</feature>
<dbReference type="EC" id="2.7.13.3" evidence="3"/>
<dbReference type="InterPro" id="IPR036097">
    <property type="entry name" value="HisK_dim/P_sf"/>
</dbReference>
<dbReference type="Gene3D" id="3.30.565.10">
    <property type="entry name" value="Histidine kinase-like ATPase, C-terminal domain"/>
    <property type="match status" value="1"/>
</dbReference>
<feature type="transmembrane region" description="Helical" evidence="10">
    <location>
        <begin position="129"/>
        <end position="149"/>
    </location>
</feature>
<evidence type="ECO:0000256" key="9">
    <source>
        <dbReference type="ARBA" id="ARBA00023136"/>
    </source>
</evidence>
<evidence type="ECO:0000256" key="3">
    <source>
        <dbReference type="ARBA" id="ARBA00012438"/>
    </source>
</evidence>
<dbReference type="InterPro" id="IPR047994">
    <property type="entry name" value="ArsS-like"/>
</dbReference>
<evidence type="ECO:0000256" key="6">
    <source>
        <dbReference type="ARBA" id="ARBA00022692"/>
    </source>
</evidence>
<dbReference type="InterPro" id="IPR003661">
    <property type="entry name" value="HisK_dim/P_dom"/>
</dbReference>
<dbReference type="PROSITE" id="PS50109">
    <property type="entry name" value="HIS_KIN"/>
    <property type="match status" value="1"/>
</dbReference>
<evidence type="ECO:0000256" key="8">
    <source>
        <dbReference type="ARBA" id="ARBA00022989"/>
    </source>
</evidence>
<reference evidence="13" key="1">
    <citation type="submission" date="2020-01" db="EMBL/GenBank/DDBJ databases">
        <authorList>
            <person name="Meier V. D."/>
            <person name="Meier V D."/>
        </authorList>
    </citation>
    <scope>NUCLEOTIDE SEQUENCE</scope>
    <source>
        <strain evidence="13">HLG_WM_MAG_01</strain>
    </source>
</reference>
<dbReference type="GO" id="GO:0000155">
    <property type="term" value="F:phosphorelay sensor kinase activity"/>
    <property type="evidence" value="ECO:0007669"/>
    <property type="project" value="InterPro"/>
</dbReference>
<dbReference type="AlphaFoldDB" id="A0A6S6SIN6"/>
<proteinExistence type="predicted"/>
<dbReference type="InterPro" id="IPR050398">
    <property type="entry name" value="HssS/ArlS-like"/>
</dbReference>
<name>A0A6S6SIN6_9BACT</name>
<evidence type="ECO:0000256" key="1">
    <source>
        <dbReference type="ARBA" id="ARBA00000085"/>
    </source>
</evidence>
<comment type="catalytic activity">
    <reaction evidence="1">
        <text>ATP + protein L-histidine = ADP + protein N-phospho-L-histidine.</text>
        <dbReference type="EC" id="2.7.13.3"/>
    </reaction>
</comment>
<keyword evidence="4" id="KW-0597">Phosphoprotein</keyword>
<evidence type="ECO:0000313" key="13">
    <source>
        <dbReference type="EMBL" id="CAA6804846.1"/>
    </source>
</evidence>
<dbReference type="GO" id="GO:0016020">
    <property type="term" value="C:membrane"/>
    <property type="evidence" value="ECO:0007669"/>
    <property type="project" value="UniProtKB-SubCell"/>
</dbReference>
<comment type="subcellular location">
    <subcellularLocation>
        <location evidence="2">Membrane</location>
        <topology evidence="2">Multi-pass membrane protein</topology>
    </subcellularLocation>
</comment>
<dbReference type="PANTHER" id="PTHR45528:SF12">
    <property type="entry name" value="SENSOR HISTIDINE KINASE ARSS"/>
    <property type="match status" value="1"/>
</dbReference>
<dbReference type="PROSITE" id="PS50885">
    <property type="entry name" value="HAMP"/>
    <property type="match status" value="1"/>
</dbReference>
<dbReference type="Pfam" id="PF02518">
    <property type="entry name" value="HATPase_c"/>
    <property type="match status" value="1"/>
</dbReference>
<protein>
    <recommendedName>
        <fullName evidence="3">histidine kinase</fullName>
        <ecNumber evidence="3">2.7.13.3</ecNumber>
    </recommendedName>
</protein>
<dbReference type="InterPro" id="IPR003660">
    <property type="entry name" value="HAMP_dom"/>
</dbReference>
<dbReference type="InterPro" id="IPR005467">
    <property type="entry name" value="His_kinase_dom"/>
</dbReference>
<organism evidence="13">
    <name type="scientific">uncultured Sulfurovum sp</name>
    <dbReference type="NCBI Taxonomy" id="269237"/>
    <lineage>
        <taxon>Bacteria</taxon>
        <taxon>Pseudomonadati</taxon>
        <taxon>Campylobacterota</taxon>
        <taxon>Epsilonproteobacteria</taxon>
        <taxon>Campylobacterales</taxon>
        <taxon>Sulfurovaceae</taxon>
        <taxon>Sulfurovum</taxon>
        <taxon>environmental samples</taxon>
    </lineage>
</organism>
<evidence type="ECO:0000256" key="4">
    <source>
        <dbReference type="ARBA" id="ARBA00022553"/>
    </source>
</evidence>
<keyword evidence="5" id="KW-0808">Transferase</keyword>
<feature type="transmembrane region" description="Helical" evidence="10">
    <location>
        <begin position="6"/>
        <end position="27"/>
    </location>
</feature>
<dbReference type="PANTHER" id="PTHR45528">
    <property type="entry name" value="SENSOR HISTIDINE KINASE CPXA"/>
    <property type="match status" value="1"/>
</dbReference>
<keyword evidence="8 10" id="KW-1133">Transmembrane helix</keyword>
<dbReference type="SUPFAM" id="SSF55874">
    <property type="entry name" value="ATPase domain of HSP90 chaperone/DNA topoisomerase II/histidine kinase"/>
    <property type="match status" value="1"/>
</dbReference>
<feature type="domain" description="Histidine kinase" evidence="11">
    <location>
        <begin position="210"/>
        <end position="399"/>
    </location>
</feature>
<dbReference type="CDD" id="cd00082">
    <property type="entry name" value="HisKA"/>
    <property type="match status" value="1"/>
</dbReference>
<accession>A0A6S6SIN6</accession>
<evidence type="ECO:0000256" key="10">
    <source>
        <dbReference type="SAM" id="Phobius"/>
    </source>
</evidence>
<sequence>MNRHSLIFHISLFFSVLLLVINGLFYYQKQLENNHEKEILLKRFHEAERILRERGRGMPPPHKREERLKALTKMEFEEDIEKVHASKLILQNRGLSVYQDKSYIYYLHHDKRRDHTMAFRYKKEASEQVNSWVFALIINVLLFLFYFYILKKLRPLQALKAKIVDFSNGKLEMTEPKNEKDEISEVSNEFNNAIGKIKTLQDSRNLFLRNIMHELNTPITKGMLITDLMQETKQKSRLKRVFSRFEYLLSEFSKIERITSNAIELDLKHYRAIDILNNAIELLLLENASELIDIQSYENLEIIADYEYLSIAMKNLLDNAIKYGEGQPKVIIENNKITIASTGEALQNISFEKLFNRQFESTGRGLGLGLYITHNIISKHGYILSYKHQLGVNLFSIDF</sequence>
<evidence type="ECO:0000256" key="7">
    <source>
        <dbReference type="ARBA" id="ARBA00022777"/>
    </source>
</evidence>
<dbReference type="NCBIfam" id="NF038389">
    <property type="entry name" value="ArsS_fam_HK"/>
    <property type="match status" value="1"/>
</dbReference>
<evidence type="ECO:0000259" key="11">
    <source>
        <dbReference type="PROSITE" id="PS50109"/>
    </source>
</evidence>
<evidence type="ECO:0000256" key="5">
    <source>
        <dbReference type="ARBA" id="ARBA00022679"/>
    </source>
</evidence>
<keyword evidence="7 13" id="KW-0418">Kinase</keyword>
<dbReference type="InterPro" id="IPR036890">
    <property type="entry name" value="HATPase_C_sf"/>
</dbReference>
<dbReference type="InterPro" id="IPR003594">
    <property type="entry name" value="HATPase_dom"/>
</dbReference>
<keyword evidence="9 10" id="KW-0472">Membrane</keyword>
<dbReference type="Gene3D" id="1.10.287.130">
    <property type="match status" value="1"/>
</dbReference>
<dbReference type="EMBL" id="CACVAS010000036">
    <property type="protein sequence ID" value="CAA6804846.1"/>
    <property type="molecule type" value="Genomic_DNA"/>
</dbReference>
<evidence type="ECO:0000256" key="2">
    <source>
        <dbReference type="ARBA" id="ARBA00004141"/>
    </source>
</evidence>
<evidence type="ECO:0000259" key="12">
    <source>
        <dbReference type="PROSITE" id="PS50885"/>
    </source>
</evidence>
<keyword evidence="6 10" id="KW-0812">Transmembrane</keyword>
<gene>
    <name evidence="13" type="ORF">HELGO_WM2928</name>
</gene>